<name>A0ABW9MH49_9FIRM</name>
<gene>
    <name evidence="2" type="ORF">ACCQ42_10005</name>
</gene>
<dbReference type="InterPro" id="IPR013830">
    <property type="entry name" value="SGNH_hydro"/>
</dbReference>
<organism evidence="2 3">
    <name type="scientific">Anaerococcus kampingae</name>
    <dbReference type="NCBI Taxonomy" id="3115614"/>
    <lineage>
        <taxon>Bacteria</taxon>
        <taxon>Bacillati</taxon>
        <taxon>Bacillota</taxon>
        <taxon>Tissierellia</taxon>
        <taxon>Tissierellales</taxon>
        <taxon>Peptoniphilaceae</taxon>
        <taxon>Anaerococcus</taxon>
    </lineage>
</organism>
<evidence type="ECO:0000259" key="1">
    <source>
        <dbReference type="Pfam" id="PF13472"/>
    </source>
</evidence>
<feature type="domain" description="SGNH hydrolase-type esterase" evidence="1">
    <location>
        <begin position="5"/>
        <end position="126"/>
    </location>
</feature>
<dbReference type="RefSeq" id="WP_106461048.1">
    <property type="nucleotide sequence ID" value="NZ_JBGMEF010000052.1"/>
</dbReference>
<evidence type="ECO:0000313" key="3">
    <source>
        <dbReference type="Proteomes" id="UP001637994"/>
    </source>
</evidence>
<sequence length="174" mass="20111">MKITALGDSFTLGYLVEEKSYTRFLQKAGFEIKNLGVNGSTTEEMLNRYKRYQKLKEKEDLLIIFGGTNDFMNGKSLEFVEENLKSILNISQARKTMLISPPYIEEEKIFSFYEGVNRKLKALEEKVHGADYYIRASQIDGHYLDGIHLASDFHQNLAREIEKILGEEIDRNSK</sequence>
<keyword evidence="3" id="KW-1185">Reference proteome</keyword>
<reference evidence="2 3" key="1">
    <citation type="journal article" date="2025" name="Anaerobe">
        <title>Description of Anaerococcus kampingiae sp. nov., Anaerococcus groningensis sp. nov., Anaerococcus martiniensis sp. nov., and Anaerococcus cruorum sp. nov., isolated from human clinical specimens.</title>
        <authorList>
            <person name="Boiten K.E."/>
            <person name="Meijer J."/>
            <person name="van Wezel E.M."/>
            <person name="Veloo A.C.M."/>
        </authorList>
    </citation>
    <scope>NUCLEOTIDE SEQUENCE [LARGE SCALE GENOMIC DNA]</scope>
    <source>
        <strain evidence="2 3">ENR0874</strain>
    </source>
</reference>
<dbReference type="EMBL" id="JBGMEF010000052">
    <property type="protein sequence ID" value="MFO3668086.1"/>
    <property type="molecule type" value="Genomic_DNA"/>
</dbReference>
<proteinExistence type="predicted"/>
<dbReference type="InterPro" id="IPR036514">
    <property type="entry name" value="SGNH_hydro_sf"/>
</dbReference>
<dbReference type="Gene3D" id="3.40.50.1110">
    <property type="entry name" value="SGNH hydrolase"/>
    <property type="match status" value="1"/>
</dbReference>
<accession>A0ABW9MH49</accession>
<protein>
    <submittedName>
        <fullName evidence="2">GDSL-type esterase/lipase family protein</fullName>
    </submittedName>
</protein>
<dbReference type="Pfam" id="PF13472">
    <property type="entry name" value="Lipase_GDSL_2"/>
    <property type="match status" value="1"/>
</dbReference>
<dbReference type="Proteomes" id="UP001637994">
    <property type="component" value="Unassembled WGS sequence"/>
</dbReference>
<comment type="caution">
    <text evidence="2">The sequence shown here is derived from an EMBL/GenBank/DDBJ whole genome shotgun (WGS) entry which is preliminary data.</text>
</comment>
<evidence type="ECO:0000313" key="2">
    <source>
        <dbReference type="EMBL" id="MFO3668086.1"/>
    </source>
</evidence>
<dbReference type="SUPFAM" id="SSF52266">
    <property type="entry name" value="SGNH hydrolase"/>
    <property type="match status" value="1"/>
</dbReference>